<comment type="pathway">
    <text evidence="1 9">Amino-acid biosynthesis; L-valine biosynthesis; L-valine from pyruvate: step 2/4.</text>
</comment>
<keyword evidence="4 9" id="KW-0028">Amino-acid biosynthesis</keyword>
<keyword evidence="6 9" id="KW-0460">Magnesium</keyword>
<comment type="caution">
    <text evidence="10">Lacks conserved residue(s) required for the propagation of feature annotation.</text>
</comment>
<feature type="domain" description="KARI N-terminal Rossmann" evidence="11">
    <location>
        <begin position="19"/>
        <end position="209"/>
    </location>
</feature>
<keyword evidence="9" id="KW-0521">NADP</keyword>
<feature type="binding site" evidence="9">
    <location>
        <position position="159"/>
    </location>
    <ligand>
        <name>NADP(+)</name>
        <dbReference type="ChEBI" id="CHEBI:58349"/>
    </ligand>
</feature>
<evidence type="ECO:0000313" key="13">
    <source>
        <dbReference type="EMBL" id="KAB1159965.1"/>
    </source>
</evidence>
<dbReference type="SUPFAM" id="SSF51735">
    <property type="entry name" value="NAD(P)-binding Rossmann-fold domains"/>
    <property type="match status" value="1"/>
</dbReference>
<dbReference type="Gene3D" id="1.10.1040.10">
    <property type="entry name" value="N-(1-d-carboxylethyl)-l-norvaline Dehydrogenase, domain 2"/>
    <property type="match status" value="1"/>
</dbReference>
<dbReference type="InterPro" id="IPR013116">
    <property type="entry name" value="KARI_N"/>
</dbReference>
<keyword evidence="8 9" id="KW-0100">Branched-chain amino acid biosynthesis</keyword>
<dbReference type="InterPro" id="IPR013023">
    <property type="entry name" value="KARI"/>
</dbReference>
<dbReference type="Proteomes" id="UP000467305">
    <property type="component" value="Unassembled WGS sequence"/>
</dbReference>
<feature type="binding site" evidence="9 10">
    <location>
        <position position="415"/>
    </location>
    <ligand>
        <name>substrate</name>
    </ligand>
</feature>
<dbReference type="PROSITE" id="PS51851">
    <property type="entry name" value="KARI_C"/>
    <property type="match status" value="2"/>
</dbReference>
<evidence type="ECO:0000256" key="3">
    <source>
        <dbReference type="ARBA" id="ARBA00010318"/>
    </source>
</evidence>
<keyword evidence="5 9" id="KW-0479">Metal-binding</keyword>
<dbReference type="InterPro" id="IPR000506">
    <property type="entry name" value="KARI_C"/>
</dbReference>
<dbReference type="UniPathway" id="UPA00047">
    <property type="reaction ID" value="UER00056"/>
</dbReference>
<comment type="catalytic activity">
    <reaction evidence="9">
        <text>(2R)-2,3-dihydroxy-3-methylbutanoate + NADP(+) = (2S)-2-acetolactate + NADPH + H(+)</text>
        <dbReference type="Rhea" id="RHEA:22068"/>
        <dbReference type="ChEBI" id="CHEBI:15378"/>
        <dbReference type="ChEBI" id="CHEBI:49072"/>
        <dbReference type="ChEBI" id="CHEBI:57783"/>
        <dbReference type="ChEBI" id="CHEBI:58349"/>
        <dbReference type="ChEBI" id="CHEBI:58476"/>
        <dbReference type="EC" id="1.1.1.86"/>
    </reaction>
</comment>
<comment type="caution">
    <text evidence="13">The sequence shown here is derived from an EMBL/GenBank/DDBJ whole genome shotgun (WGS) entry which is preliminary data.</text>
</comment>
<dbReference type="GO" id="GO:0009099">
    <property type="term" value="P:L-valine biosynthetic process"/>
    <property type="evidence" value="ECO:0007669"/>
    <property type="project" value="UniProtKB-UniRule"/>
</dbReference>
<evidence type="ECO:0000256" key="9">
    <source>
        <dbReference type="HAMAP-Rule" id="MF_00435"/>
    </source>
</evidence>
<sequence>MATNYFNTLSLAGKLEQLAKCRFMEASEFSEGVKALEDKKVVIIGCGAQGLNQGLNMRDSGLDVSYALRPAAIEEKRASYKNATENNFNVGTFEELIPNADLVLNLTPDKQHTRVVKTVMPLMKKGATLSYSHGFNIVEEGMKIREDLTVIMVAPKCPGTEVREEYKRGFGVPTLIAVHPENDPENKGWAQAKAYAVATGGDKAGVLESSFVAEVKSDLMGEQTILCGVLQTASILSFDRMLEEGVEPTYAAKLIQYGWETITEALKHGGITNMMNRLSNPAKMKAFELSEELKEILKPLFDKHMDDIMSGHFSKTMMEDWANDDVNLLSWREATGETAFEKTEATEVAVSEQEYFDHGTLMVAFVKAGVELAFDTMVASGIKEESAYYESLHELPLIANTVARKKLYEMNRIISDTAEYGCYLFDHAAKPLLVDFMSKVDTSVIGKSYANSNEVDNLELIRVNESIQSHPIEKVGKTLRASMTAMKVIGQEEKKEAVVFH</sequence>
<dbReference type="AlphaFoldDB" id="A0A7J5AQR6"/>
<name>A0A7J5AQR6_9FLAO</name>
<dbReference type="PANTHER" id="PTHR21371">
    <property type="entry name" value="KETOL-ACID REDUCTOISOMERASE, MITOCHONDRIAL"/>
    <property type="match status" value="1"/>
</dbReference>
<dbReference type="Pfam" id="PF07991">
    <property type="entry name" value="KARI_N"/>
    <property type="match status" value="1"/>
</dbReference>
<keyword evidence="14" id="KW-1185">Reference proteome</keyword>
<feature type="binding site" evidence="9 10">
    <location>
        <position position="218"/>
    </location>
    <ligand>
        <name>Mg(2+)</name>
        <dbReference type="ChEBI" id="CHEBI:18420"/>
        <label>1</label>
    </ligand>
</feature>
<evidence type="ECO:0000256" key="6">
    <source>
        <dbReference type="ARBA" id="ARBA00022842"/>
    </source>
</evidence>
<dbReference type="OrthoDB" id="9804088at2"/>
<protein>
    <recommendedName>
        <fullName evidence="9">Ketol-acid reductoisomerase (NADP(+))</fullName>
        <shortName evidence="9">KARI</shortName>
        <ecNumber evidence="9">1.1.1.86</ecNumber>
    </recommendedName>
    <alternativeName>
        <fullName evidence="9">Acetohydroxy-acid isomeroreductase</fullName>
        <shortName evidence="9">AHIR</shortName>
    </alternativeName>
    <alternativeName>
        <fullName evidence="9">Alpha-keto-beta-hydroxylacyl reductoisomerase</fullName>
    </alternativeName>
</protein>
<dbReference type="RefSeq" id="WP_150899209.1">
    <property type="nucleotide sequence ID" value="NZ_WAAU01000008.1"/>
</dbReference>
<feature type="binding site" evidence="9">
    <location>
        <position position="79"/>
    </location>
    <ligand>
        <name>NADP(+)</name>
        <dbReference type="ChEBI" id="CHEBI:58349"/>
    </ligand>
</feature>
<comment type="function">
    <text evidence="9">Involved in the biosynthesis of branched-chain amino acids (BCAA). Catalyzes an alkyl-migration followed by a ketol-acid reduction of (S)-2-acetolactate (S2AL) to yield (R)-2,3-dihydroxy-isovalerate. In the isomerase reaction, S2AL is rearranged via a Mg-dependent methyl migration to produce 3-hydroxy-3-methyl-2-ketobutyrate (HMKB). In the reductase reaction, this 2-ketoacid undergoes a metal-dependent reduction by NADPH to yield (R)-2,3-dihydroxy-isovalerate.</text>
</comment>
<dbReference type="Gene3D" id="3.40.50.720">
    <property type="entry name" value="NAD(P)-binding Rossmann-like Domain"/>
    <property type="match status" value="1"/>
</dbReference>
<evidence type="ECO:0000313" key="14">
    <source>
        <dbReference type="Proteomes" id="UP000467305"/>
    </source>
</evidence>
<proteinExistence type="inferred from homology"/>
<evidence type="ECO:0000256" key="4">
    <source>
        <dbReference type="ARBA" id="ARBA00022605"/>
    </source>
</evidence>
<dbReference type="EMBL" id="WAAU01000008">
    <property type="protein sequence ID" value="KAB1159965.1"/>
    <property type="molecule type" value="Genomic_DNA"/>
</dbReference>
<feature type="binding site" evidence="10">
    <location>
        <position position="279"/>
    </location>
    <ligand>
        <name>substrate</name>
    </ligand>
</feature>
<dbReference type="PROSITE" id="PS51850">
    <property type="entry name" value="KARI_N"/>
    <property type="match status" value="1"/>
</dbReference>
<comment type="cofactor">
    <cofactor evidence="9">
        <name>Mg(2+)</name>
        <dbReference type="ChEBI" id="CHEBI:18420"/>
    </cofactor>
    <text evidence="9">Binds 2 magnesium ions per subunit.</text>
</comment>
<evidence type="ECO:0000256" key="2">
    <source>
        <dbReference type="ARBA" id="ARBA00004885"/>
    </source>
</evidence>
<comment type="similarity">
    <text evidence="3 9 10">Belongs to the ketol-acid reductoisomerase family.</text>
</comment>
<evidence type="ECO:0000259" key="12">
    <source>
        <dbReference type="PROSITE" id="PS51851"/>
    </source>
</evidence>
<evidence type="ECO:0000256" key="8">
    <source>
        <dbReference type="ARBA" id="ARBA00023304"/>
    </source>
</evidence>
<feature type="binding site" evidence="9">
    <location>
        <position position="77"/>
    </location>
    <ligand>
        <name>NADP(+)</name>
        <dbReference type="ChEBI" id="CHEBI:58349"/>
    </ligand>
</feature>
<dbReference type="NCBIfam" id="NF003557">
    <property type="entry name" value="PRK05225.1"/>
    <property type="match status" value="1"/>
</dbReference>
<feature type="binding site" evidence="9 10">
    <location>
        <position position="218"/>
    </location>
    <ligand>
        <name>Mg(2+)</name>
        <dbReference type="ChEBI" id="CHEBI:18420"/>
        <label>2</label>
    </ligand>
</feature>
<evidence type="ECO:0000256" key="10">
    <source>
        <dbReference type="PROSITE-ProRule" id="PRU01198"/>
    </source>
</evidence>
<dbReference type="GO" id="GO:0005829">
    <property type="term" value="C:cytosol"/>
    <property type="evidence" value="ECO:0007669"/>
    <property type="project" value="TreeGrafter"/>
</dbReference>
<dbReference type="GO" id="GO:0009097">
    <property type="term" value="P:isoleucine biosynthetic process"/>
    <property type="evidence" value="ECO:0007669"/>
    <property type="project" value="UniProtKB-UniRule"/>
</dbReference>
<dbReference type="NCBIfam" id="TIGR00465">
    <property type="entry name" value="ilvC"/>
    <property type="match status" value="1"/>
</dbReference>
<keyword evidence="13" id="KW-0413">Isomerase</keyword>
<feature type="domain" description="KARI C-terminal knotted" evidence="12">
    <location>
        <begin position="210"/>
        <end position="354"/>
    </location>
</feature>
<dbReference type="InterPro" id="IPR036291">
    <property type="entry name" value="NAD(P)-bd_dom_sf"/>
</dbReference>
<gene>
    <name evidence="9 13" type="primary">ilvC</name>
    <name evidence="13" type="ORF">F7018_06535</name>
</gene>
<feature type="binding site" evidence="9 10">
    <location>
        <position position="222"/>
    </location>
    <ligand>
        <name>Mg(2+)</name>
        <dbReference type="ChEBI" id="CHEBI:18420"/>
        <label>1</label>
    </ligand>
</feature>
<organism evidence="13 14">
    <name type="scientific">Tenacibaculum aiptasiae</name>
    <dbReference type="NCBI Taxonomy" id="426481"/>
    <lineage>
        <taxon>Bacteria</taxon>
        <taxon>Pseudomonadati</taxon>
        <taxon>Bacteroidota</taxon>
        <taxon>Flavobacteriia</taxon>
        <taxon>Flavobacteriales</taxon>
        <taxon>Flavobacteriaceae</taxon>
        <taxon>Tenacibaculum</taxon>
    </lineage>
</organism>
<dbReference type="UniPathway" id="UPA00049">
    <property type="reaction ID" value="UER00060"/>
</dbReference>
<dbReference type="InterPro" id="IPR013328">
    <property type="entry name" value="6PGD_dom2"/>
</dbReference>
<evidence type="ECO:0000256" key="7">
    <source>
        <dbReference type="ARBA" id="ARBA00023002"/>
    </source>
</evidence>
<dbReference type="HAMAP" id="MF_00435">
    <property type="entry name" value="IlvC"/>
    <property type="match status" value="1"/>
</dbReference>
<dbReference type="PANTHER" id="PTHR21371:SF1">
    <property type="entry name" value="KETOL-ACID REDUCTOISOMERASE, MITOCHONDRIAL"/>
    <property type="match status" value="1"/>
</dbReference>
<accession>A0A7J5AQR6</accession>
<dbReference type="Pfam" id="PF01450">
    <property type="entry name" value="KARI_C"/>
    <property type="match status" value="2"/>
</dbReference>
<feature type="binding site" evidence="9">
    <location>
        <position position="69"/>
    </location>
    <ligand>
        <name>NADP(+)</name>
        <dbReference type="ChEBI" id="CHEBI:58349"/>
    </ligand>
</feature>
<feature type="domain" description="KARI C-terminal knotted" evidence="12">
    <location>
        <begin position="355"/>
        <end position="486"/>
    </location>
</feature>
<feature type="binding site" evidence="9 10">
    <location>
        <position position="390"/>
    </location>
    <ligand>
        <name>Mg(2+)</name>
        <dbReference type="ChEBI" id="CHEBI:18420"/>
        <label>2</label>
    </ligand>
</feature>
<dbReference type="EC" id="1.1.1.86" evidence="9"/>
<evidence type="ECO:0000256" key="1">
    <source>
        <dbReference type="ARBA" id="ARBA00004864"/>
    </source>
</evidence>
<feature type="binding site" evidence="9">
    <location>
        <begin position="46"/>
        <end position="49"/>
    </location>
    <ligand>
        <name>NADP(+)</name>
        <dbReference type="ChEBI" id="CHEBI:58349"/>
    </ligand>
</feature>
<keyword evidence="7 9" id="KW-0560">Oxidoreductase</keyword>
<dbReference type="GO" id="GO:0004455">
    <property type="term" value="F:ketol-acid reductoisomerase activity"/>
    <property type="evidence" value="ECO:0007669"/>
    <property type="project" value="UniProtKB-UniRule"/>
</dbReference>
<dbReference type="GO" id="GO:0016853">
    <property type="term" value="F:isomerase activity"/>
    <property type="evidence" value="ECO:0007669"/>
    <property type="project" value="UniProtKB-KW"/>
</dbReference>
<dbReference type="SUPFAM" id="SSF48179">
    <property type="entry name" value="6-phosphogluconate dehydrogenase C-terminal domain-like"/>
    <property type="match status" value="2"/>
</dbReference>
<feature type="active site" evidence="9">
    <location>
        <position position="133"/>
    </location>
</feature>
<dbReference type="InterPro" id="IPR008927">
    <property type="entry name" value="6-PGluconate_DH-like_C_sf"/>
</dbReference>
<comment type="pathway">
    <text evidence="2 9">Amino-acid biosynthesis; L-isoleucine biosynthesis; L-isoleucine from 2-oxobutanoate: step 2/4.</text>
</comment>
<evidence type="ECO:0000259" key="11">
    <source>
        <dbReference type="PROSITE" id="PS51850"/>
    </source>
</evidence>
<dbReference type="GO" id="GO:0000287">
    <property type="term" value="F:magnesium ion binding"/>
    <property type="evidence" value="ECO:0007669"/>
    <property type="project" value="UniProtKB-UniRule"/>
</dbReference>
<feature type="binding site" evidence="9 10">
    <location>
        <position position="394"/>
    </location>
    <ligand>
        <name>Mg(2+)</name>
        <dbReference type="ChEBI" id="CHEBI:18420"/>
        <label>2</label>
    </ligand>
</feature>
<evidence type="ECO:0000256" key="5">
    <source>
        <dbReference type="ARBA" id="ARBA00022723"/>
    </source>
</evidence>
<reference evidence="13 14" key="1">
    <citation type="submission" date="2019-09" db="EMBL/GenBank/DDBJ databases">
        <authorList>
            <person name="Cao W.R."/>
        </authorList>
    </citation>
    <scope>NUCLEOTIDE SEQUENCE [LARGE SCALE GENOMIC DNA]</scope>
    <source>
        <strain evidence="14">a4</strain>
    </source>
</reference>
<feature type="binding site" evidence="9">
    <location>
        <begin position="109"/>
        <end position="111"/>
    </location>
    <ligand>
        <name>NADP(+)</name>
        <dbReference type="ChEBI" id="CHEBI:58349"/>
    </ligand>
</feature>
<comment type="catalytic activity">
    <reaction evidence="9">
        <text>(2R,3R)-2,3-dihydroxy-3-methylpentanoate + NADP(+) = (S)-2-ethyl-2-hydroxy-3-oxobutanoate + NADPH + H(+)</text>
        <dbReference type="Rhea" id="RHEA:13493"/>
        <dbReference type="ChEBI" id="CHEBI:15378"/>
        <dbReference type="ChEBI" id="CHEBI:49256"/>
        <dbReference type="ChEBI" id="CHEBI:49258"/>
        <dbReference type="ChEBI" id="CHEBI:57783"/>
        <dbReference type="ChEBI" id="CHEBI:58349"/>
        <dbReference type="EC" id="1.1.1.86"/>
    </reaction>
</comment>